<proteinExistence type="predicted"/>
<protein>
    <submittedName>
        <fullName evidence="1">Uncharacterized protein</fullName>
    </submittedName>
</protein>
<reference evidence="1" key="1">
    <citation type="journal article" date="2005" name="PLoS Biol.">
        <title>The genomes of Oryza sativa: a history of duplications.</title>
        <authorList>
            <person name="Yu J."/>
            <person name="Wang J."/>
            <person name="Lin W."/>
            <person name="Li S."/>
            <person name="Li H."/>
            <person name="Zhou J."/>
            <person name="Ni P."/>
            <person name="Dong W."/>
            <person name="Hu S."/>
            <person name="Zeng C."/>
            <person name="Zhang J."/>
            <person name="Zhang Y."/>
            <person name="Li R."/>
            <person name="Xu Z."/>
            <person name="Li S."/>
            <person name="Li X."/>
            <person name="Zheng H."/>
            <person name="Cong L."/>
            <person name="Lin L."/>
            <person name="Yin J."/>
            <person name="Geng J."/>
            <person name="Li G."/>
            <person name="Shi J."/>
            <person name="Liu J."/>
            <person name="Lv H."/>
            <person name="Li J."/>
            <person name="Wang J."/>
            <person name="Deng Y."/>
            <person name="Ran L."/>
            <person name="Shi X."/>
            <person name="Wang X."/>
            <person name="Wu Q."/>
            <person name="Li C."/>
            <person name="Ren X."/>
            <person name="Wang J."/>
            <person name="Wang X."/>
            <person name="Li D."/>
            <person name="Liu D."/>
            <person name="Zhang X."/>
            <person name="Ji Z."/>
            <person name="Zhao W."/>
            <person name="Sun Y."/>
            <person name="Zhang Z."/>
            <person name="Bao J."/>
            <person name="Han Y."/>
            <person name="Dong L."/>
            <person name="Ji J."/>
            <person name="Chen P."/>
            <person name="Wu S."/>
            <person name="Liu J."/>
            <person name="Xiao Y."/>
            <person name="Bu D."/>
            <person name="Tan J."/>
            <person name="Yang L."/>
            <person name="Ye C."/>
            <person name="Zhang J."/>
            <person name="Xu J."/>
            <person name="Zhou Y."/>
            <person name="Yu Y."/>
            <person name="Zhang B."/>
            <person name="Zhuang S."/>
            <person name="Wei H."/>
            <person name="Liu B."/>
            <person name="Lei M."/>
            <person name="Yu H."/>
            <person name="Li Y."/>
            <person name="Xu H."/>
            <person name="Wei S."/>
            <person name="He X."/>
            <person name="Fang L."/>
            <person name="Zhang Z."/>
            <person name="Zhang Y."/>
            <person name="Huang X."/>
            <person name="Su Z."/>
            <person name="Tong W."/>
            <person name="Li J."/>
            <person name="Tong Z."/>
            <person name="Li S."/>
            <person name="Ye J."/>
            <person name="Wang L."/>
            <person name="Fang L."/>
            <person name="Lei T."/>
            <person name="Chen C."/>
            <person name="Chen H."/>
            <person name="Xu Z."/>
            <person name="Li H."/>
            <person name="Huang H."/>
            <person name="Zhang F."/>
            <person name="Xu H."/>
            <person name="Li N."/>
            <person name="Zhao C."/>
            <person name="Li S."/>
            <person name="Dong L."/>
            <person name="Huang Y."/>
            <person name="Li L."/>
            <person name="Xi Y."/>
            <person name="Qi Q."/>
            <person name="Li W."/>
            <person name="Zhang B."/>
            <person name="Hu W."/>
            <person name="Zhang Y."/>
            <person name="Tian X."/>
            <person name="Jiao Y."/>
            <person name="Liang X."/>
            <person name="Jin J."/>
            <person name="Gao L."/>
            <person name="Zheng W."/>
            <person name="Hao B."/>
            <person name="Liu S."/>
            <person name="Wang W."/>
            <person name="Yuan L."/>
            <person name="Cao M."/>
            <person name="McDermott J."/>
            <person name="Samudrala R."/>
            <person name="Wang J."/>
            <person name="Wong G.K."/>
            <person name="Yang H."/>
        </authorList>
    </citation>
    <scope>NUCLEOTIDE SEQUENCE [LARGE SCALE GENOMIC DNA]</scope>
</reference>
<dbReference type="AlphaFoldDB" id="A3ASV2"/>
<name>A3ASV2_ORYSJ</name>
<reference evidence="1" key="2">
    <citation type="submission" date="2008-12" db="EMBL/GenBank/DDBJ databases">
        <title>Improved gene annotation of the rice (Oryza sativa) genomes.</title>
        <authorList>
            <person name="Wang J."/>
            <person name="Li R."/>
            <person name="Fan W."/>
            <person name="Huang Q."/>
            <person name="Zhang J."/>
            <person name="Zhou Y."/>
            <person name="Hu Y."/>
            <person name="Zi S."/>
            <person name="Li J."/>
            <person name="Ni P."/>
            <person name="Zheng H."/>
            <person name="Zhang Y."/>
            <person name="Zhao M."/>
            <person name="Hao Q."/>
            <person name="McDermott J."/>
            <person name="Samudrala R."/>
            <person name="Kristiansen K."/>
            <person name="Wong G.K.-S."/>
        </authorList>
    </citation>
    <scope>NUCLEOTIDE SEQUENCE</scope>
</reference>
<sequence length="136" mass="15249">MAASCLAPLISSQSKELLLWPDSLLPLLLKDKFEVEGRASFVQGDDATSIAVTPLRSGLPVMPVYGHVQRHGRHDSVSLTVDEVRIEVTTDDFAVWKAHRKFQEFLSVFYDTYYVVSIKVVVESHWNGKGNDQDNS</sequence>
<organism evidence="1">
    <name type="scientific">Oryza sativa subsp. japonica</name>
    <name type="common">Rice</name>
    <dbReference type="NCBI Taxonomy" id="39947"/>
    <lineage>
        <taxon>Eukaryota</taxon>
        <taxon>Viridiplantae</taxon>
        <taxon>Streptophyta</taxon>
        <taxon>Embryophyta</taxon>
        <taxon>Tracheophyta</taxon>
        <taxon>Spermatophyta</taxon>
        <taxon>Magnoliopsida</taxon>
        <taxon>Liliopsida</taxon>
        <taxon>Poales</taxon>
        <taxon>Poaceae</taxon>
        <taxon>BOP clade</taxon>
        <taxon>Oryzoideae</taxon>
        <taxon>Oryzeae</taxon>
        <taxon>Oryzinae</taxon>
        <taxon>Oryza</taxon>
        <taxon>Oryza sativa</taxon>
    </lineage>
</organism>
<evidence type="ECO:0000313" key="1">
    <source>
        <dbReference type="EMBL" id="EAZ30391.1"/>
    </source>
</evidence>
<dbReference type="EMBL" id="CM000141">
    <property type="protein sequence ID" value="EAZ30391.1"/>
    <property type="molecule type" value="Genomic_DNA"/>
</dbReference>
<dbReference type="Proteomes" id="UP000007752">
    <property type="component" value="Chromosome 4"/>
</dbReference>
<gene>
    <name evidence="1" type="ORF">OsJ_14440</name>
</gene>
<accession>A3ASV2</accession>